<feature type="compositionally biased region" description="Low complexity" evidence="1">
    <location>
        <begin position="36"/>
        <end position="54"/>
    </location>
</feature>
<accession>J5TU05</accession>
<feature type="region of interest" description="Disordered" evidence="1">
    <location>
        <begin position="21"/>
        <end position="63"/>
    </location>
</feature>
<evidence type="ECO:0000313" key="2">
    <source>
        <dbReference type="EMBL" id="EJT52836.1"/>
    </source>
</evidence>
<dbReference type="Proteomes" id="UP000002748">
    <property type="component" value="Unassembled WGS sequence"/>
</dbReference>
<proteinExistence type="predicted"/>
<organism evidence="2 3">
    <name type="scientific">Trichosporon asahii var. asahii (strain ATCC 90039 / CBS 2479 / JCM 2466 / KCTC 7840 / NBRC 103889/ NCYC 2677 / UAMH 7654)</name>
    <name type="common">Yeast</name>
    <dbReference type="NCBI Taxonomy" id="1186058"/>
    <lineage>
        <taxon>Eukaryota</taxon>
        <taxon>Fungi</taxon>
        <taxon>Dikarya</taxon>
        <taxon>Basidiomycota</taxon>
        <taxon>Agaricomycotina</taxon>
        <taxon>Tremellomycetes</taxon>
        <taxon>Trichosporonales</taxon>
        <taxon>Trichosporonaceae</taxon>
        <taxon>Trichosporon</taxon>
    </lineage>
</organism>
<dbReference type="VEuPathDB" id="FungiDB:A1Q1_01331"/>
<dbReference type="EMBL" id="ALBS01000016">
    <property type="protein sequence ID" value="EJT52836.1"/>
    <property type="molecule type" value="Genomic_DNA"/>
</dbReference>
<dbReference type="RefSeq" id="XP_014184017.1">
    <property type="nucleotide sequence ID" value="XM_014328542.1"/>
</dbReference>
<reference evidence="2 3" key="1">
    <citation type="journal article" date="2012" name="Eukaryot. Cell">
        <title>Draft genome sequence of CBS 2479, the standard type strain of Trichosporon asahii.</title>
        <authorList>
            <person name="Yang R.Y."/>
            <person name="Li H.T."/>
            <person name="Zhu H."/>
            <person name="Zhou G.P."/>
            <person name="Wang M."/>
            <person name="Wang L."/>
        </authorList>
    </citation>
    <scope>NUCLEOTIDE SEQUENCE [LARGE SCALE GENOMIC DNA]</scope>
    <source>
        <strain evidence="3">ATCC 90039 / CBS 2479 / JCM 2466 / KCTC 7840 / NCYC 2677 / UAMH 7654</strain>
    </source>
</reference>
<name>J5TU05_TRIAS</name>
<comment type="caution">
    <text evidence="2">The sequence shown here is derived from an EMBL/GenBank/DDBJ whole genome shotgun (WGS) entry which is preliminary data.</text>
</comment>
<dbReference type="HOGENOM" id="CLU_531203_0_0_1"/>
<dbReference type="GeneID" id="25984845"/>
<dbReference type="AlphaFoldDB" id="J5TU05"/>
<gene>
    <name evidence="2" type="ORF">A1Q1_01331</name>
</gene>
<feature type="region of interest" description="Disordered" evidence="1">
    <location>
        <begin position="418"/>
        <end position="441"/>
    </location>
</feature>
<protein>
    <submittedName>
        <fullName evidence="2">Uncharacterized protein</fullName>
    </submittedName>
</protein>
<evidence type="ECO:0000313" key="3">
    <source>
        <dbReference type="Proteomes" id="UP000002748"/>
    </source>
</evidence>
<dbReference type="KEGG" id="tasa:A1Q1_01331"/>
<sequence>MATLNQFLELQEKVAELERENTKLKNEKAATSNALPAGTSSSSFPPAASIFHPANPTPSNHSDEKMRRVEERLLSNLSRCTAAAMGTALYASRDVGNRAWTCEEVEYYFAWKRGSLGDLSCPSTLDDFDDTAADGRDGDDEPEPNLAELLRGVSRRPSPFEDPKNAAPKELDPLGRSTVYAWCRPESLRAPRSEAEVEAIASEFTTLMADALRVSDLNVGKIEPCIRSGSGAAPVETWLWHRGWKDEQQPLRKVSSMMSGPDCHLLAMLGPTGLSANPWSMCRIAERFAEKGGAIMSIMVSGEVQIVSASEVHRALLILIDFLRTSLLDPSAQADTLPTVYRAKALAAAMGAAARISEVSSDGLAPGVEFAKRLVLCFLERVAESHVRRWKWALSTAPDGISDVRRWPVVMSPKNRCETDDVDIEEGSGLESGTSSSRKGSATRSALLGSETIPSVLDVGLSFCEGCKCLLTGSRAGASGYEEPVGTAFVKRKWKDRIEKFQEEQEKKRAKQV</sequence>
<evidence type="ECO:0000256" key="1">
    <source>
        <dbReference type="SAM" id="MobiDB-lite"/>
    </source>
</evidence>